<evidence type="ECO:0000256" key="2">
    <source>
        <dbReference type="ARBA" id="ARBA00023125"/>
    </source>
</evidence>
<feature type="modified residue" description="4-aspartylphosphate" evidence="3">
    <location>
        <position position="62"/>
    </location>
</feature>
<dbReference type="InterPro" id="IPR011006">
    <property type="entry name" value="CheY-like_superfamily"/>
</dbReference>
<reference evidence="6 7" key="1">
    <citation type="submission" date="2021-12" db="EMBL/GenBank/DDBJ databases">
        <title>Genome sequencing of bacteria with rrn-lacking chromosome and rrn-plasmid.</title>
        <authorList>
            <person name="Anda M."/>
            <person name="Iwasaki W."/>
        </authorList>
    </citation>
    <scope>NUCLEOTIDE SEQUENCE [LARGE SCALE GENOMIC DNA]</scope>
    <source>
        <strain evidence="6 7">DSM 100852</strain>
        <plasmid evidence="6 7">pFA6</plasmid>
    </source>
</reference>
<evidence type="ECO:0000259" key="5">
    <source>
        <dbReference type="PROSITE" id="PS50110"/>
    </source>
</evidence>
<dbReference type="CDD" id="cd06170">
    <property type="entry name" value="LuxR_C_like"/>
    <property type="match status" value="1"/>
</dbReference>
<dbReference type="InterPro" id="IPR039420">
    <property type="entry name" value="WalR-like"/>
</dbReference>
<dbReference type="Gene3D" id="3.40.50.2300">
    <property type="match status" value="1"/>
</dbReference>
<dbReference type="InterPro" id="IPR001789">
    <property type="entry name" value="Sig_transdc_resp-reg_receiver"/>
</dbReference>
<dbReference type="PROSITE" id="PS50043">
    <property type="entry name" value="HTH_LUXR_2"/>
    <property type="match status" value="1"/>
</dbReference>
<dbReference type="SMART" id="SM00448">
    <property type="entry name" value="REC"/>
    <property type="match status" value="1"/>
</dbReference>
<protein>
    <submittedName>
        <fullName evidence="6">DNA-binding response regulator</fullName>
    </submittedName>
</protein>
<dbReference type="Pfam" id="PF00072">
    <property type="entry name" value="Response_reg"/>
    <property type="match status" value="1"/>
</dbReference>
<evidence type="ECO:0000313" key="6">
    <source>
        <dbReference type="EMBL" id="BDD12734.1"/>
    </source>
</evidence>
<dbReference type="PRINTS" id="PR00038">
    <property type="entry name" value="HTHLUXR"/>
</dbReference>
<dbReference type="SMART" id="SM00421">
    <property type="entry name" value="HTH_LUXR"/>
    <property type="match status" value="1"/>
</dbReference>
<feature type="domain" description="Response regulatory" evidence="5">
    <location>
        <begin position="9"/>
        <end position="127"/>
    </location>
</feature>
<dbReference type="CDD" id="cd17535">
    <property type="entry name" value="REC_NarL-like"/>
    <property type="match status" value="1"/>
</dbReference>
<dbReference type="KEGG" id="fax:FUAX_51660"/>
<evidence type="ECO:0000256" key="3">
    <source>
        <dbReference type="PROSITE-ProRule" id="PRU00169"/>
    </source>
</evidence>
<dbReference type="PROSITE" id="PS50110">
    <property type="entry name" value="RESPONSE_REGULATORY"/>
    <property type="match status" value="1"/>
</dbReference>
<dbReference type="SUPFAM" id="SSF52172">
    <property type="entry name" value="CheY-like"/>
    <property type="match status" value="1"/>
</dbReference>
<dbReference type="Proteomes" id="UP001348817">
    <property type="component" value="Plasmid pFA6"/>
</dbReference>
<dbReference type="GO" id="GO:0003677">
    <property type="term" value="F:DNA binding"/>
    <property type="evidence" value="ECO:0007669"/>
    <property type="project" value="UniProtKB-KW"/>
</dbReference>
<dbReference type="PANTHER" id="PTHR43214:SF43">
    <property type="entry name" value="TWO-COMPONENT RESPONSE REGULATOR"/>
    <property type="match status" value="1"/>
</dbReference>
<dbReference type="RefSeq" id="WP_338396032.1">
    <property type="nucleotide sequence ID" value="NZ_AP025320.1"/>
</dbReference>
<dbReference type="Pfam" id="PF00196">
    <property type="entry name" value="GerE"/>
    <property type="match status" value="1"/>
</dbReference>
<organism evidence="6 7">
    <name type="scientific">Fulvitalea axinellae</name>
    <dbReference type="NCBI Taxonomy" id="1182444"/>
    <lineage>
        <taxon>Bacteria</taxon>
        <taxon>Pseudomonadati</taxon>
        <taxon>Bacteroidota</taxon>
        <taxon>Cytophagia</taxon>
        <taxon>Cytophagales</taxon>
        <taxon>Persicobacteraceae</taxon>
        <taxon>Fulvitalea</taxon>
    </lineage>
</organism>
<dbReference type="GO" id="GO:0006355">
    <property type="term" value="P:regulation of DNA-templated transcription"/>
    <property type="evidence" value="ECO:0007669"/>
    <property type="project" value="InterPro"/>
</dbReference>
<keyword evidence="2 6" id="KW-0238">DNA-binding</keyword>
<dbReference type="GO" id="GO:0000160">
    <property type="term" value="P:phosphorelay signal transduction system"/>
    <property type="evidence" value="ECO:0007669"/>
    <property type="project" value="InterPro"/>
</dbReference>
<dbReference type="AlphaFoldDB" id="A0AAU9CL73"/>
<dbReference type="InterPro" id="IPR058245">
    <property type="entry name" value="NreC/VraR/RcsB-like_REC"/>
</dbReference>
<dbReference type="PANTHER" id="PTHR43214">
    <property type="entry name" value="TWO-COMPONENT RESPONSE REGULATOR"/>
    <property type="match status" value="1"/>
</dbReference>
<keyword evidence="6" id="KW-0614">Plasmid</keyword>
<geneLocation type="plasmid" evidence="6 7">
    <name>pFA6</name>
</geneLocation>
<evidence type="ECO:0000313" key="7">
    <source>
        <dbReference type="Proteomes" id="UP001348817"/>
    </source>
</evidence>
<feature type="domain" description="HTH luxR-type" evidence="4">
    <location>
        <begin position="153"/>
        <end position="218"/>
    </location>
</feature>
<name>A0AAU9CL73_9BACT</name>
<keyword evidence="1 3" id="KW-0597">Phosphoprotein</keyword>
<sequence>MSEDSGKITLALVDDEALFVSLLKGFFEQKPDIRVSLTANDGGELLEKLAEAETLPDILMIDLRMTGMDGLSTIEVMREKYKDIRIAVVSSHYKKTFMGYMLKSGVSAFAPKGVSPDVLYDMIKGIADNGYFFLPEQMDVIRKQVSSKAPGPKLEPESMLSEREVEVLELICKQCTAQEIADKLFITKRTVEGHRSNLLLKTGAKNVAGLVLYAVQHRLIDLDECVRF</sequence>
<evidence type="ECO:0000256" key="1">
    <source>
        <dbReference type="ARBA" id="ARBA00022553"/>
    </source>
</evidence>
<proteinExistence type="predicted"/>
<keyword evidence="7" id="KW-1185">Reference proteome</keyword>
<accession>A0AAU9CL73</accession>
<evidence type="ECO:0000259" key="4">
    <source>
        <dbReference type="PROSITE" id="PS50043"/>
    </source>
</evidence>
<dbReference type="InterPro" id="IPR000792">
    <property type="entry name" value="Tscrpt_reg_LuxR_C"/>
</dbReference>
<gene>
    <name evidence="6" type="ORF">FUAX_51660</name>
</gene>
<dbReference type="EMBL" id="AP025320">
    <property type="protein sequence ID" value="BDD12734.1"/>
    <property type="molecule type" value="Genomic_DNA"/>
</dbReference>